<dbReference type="PANTHER" id="PTHR11839">
    <property type="entry name" value="UDP/ADP-SUGAR PYROPHOSPHATASE"/>
    <property type="match status" value="1"/>
</dbReference>
<dbReference type="PANTHER" id="PTHR11839:SF18">
    <property type="entry name" value="NUDIX HYDROLASE DOMAIN-CONTAINING PROTEIN"/>
    <property type="match status" value="1"/>
</dbReference>
<dbReference type="InterPro" id="IPR020476">
    <property type="entry name" value="Nudix_hydrolase"/>
</dbReference>
<dbReference type="GO" id="GO:0006753">
    <property type="term" value="P:nucleoside phosphate metabolic process"/>
    <property type="evidence" value="ECO:0007669"/>
    <property type="project" value="TreeGrafter"/>
</dbReference>
<keyword evidence="2 3" id="KW-0378">Hydrolase</keyword>
<dbReference type="CDD" id="cd03424">
    <property type="entry name" value="NUDIX_ADPRase_Nudt5_UGPPase_Nudt14"/>
    <property type="match status" value="1"/>
</dbReference>
<dbReference type="STRING" id="1156417.Y919_00135"/>
<dbReference type="GO" id="GO:0019693">
    <property type="term" value="P:ribose phosphate metabolic process"/>
    <property type="evidence" value="ECO:0007669"/>
    <property type="project" value="TreeGrafter"/>
</dbReference>
<dbReference type="Pfam" id="PF00293">
    <property type="entry name" value="NUDIX"/>
    <property type="match status" value="1"/>
</dbReference>
<comment type="cofactor">
    <cofactor evidence="1">
        <name>Mg(2+)</name>
        <dbReference type="ChEBI" id="CHEBI:18420"/>
    </cofactor>
</comment>
<dbReference type="FunFam" id="3.90.79.10:FF:000024">
    <property type="entry name" value="ADP-ribose pyrophosphatase"/>
    <property type="match status" value="1"/>
</dbReference>
<dbReference type="InterPro" id="IPR020084">
    <property type="entry name" value="NUDIX_hydrolase_CS"/>
</dbReference>
<evidence type="ECO:0000313" key="5">
    <source>
        <dbReference type="EMBL" id="KGG81405.1"/>
    </source>
</evidence>
<dbReference type="EMBL" id="AZTB01000001">
    <property type="protein sequence ID" value="KGG81405.1"/>
    <property type="molecule type" value="Genomic_DNA"/>
</dbReference>
<name>A0A096BJL6_9FIRM</name>
<dbReference type="SUPFAM" id="SSF55811">
    <property type="entry name" value="Nudix"/>
    <property type="match status" value="1"/>
</dbReference>
<comment type="caution">
    <text evidence="5">The sequence shown here is derived from an EMBL/GenBank/DDBJ whole genome shotgun (WGS) entry which is preliminary data.</text>
</comment>
<proteinExistence type="inferred from homology"/>
<dbReference type="InterPro" id="IPR000086">
    <property type="entry name" value="NUDIX_hydrolase_dom"/>
</dbReference>
<sequence>MIFEENTMKTERIYEGKILNLRIDTVELPDKKYSKREIVEHPGAVAIIAITDENELVLVKQFRKAVEKILLEIPAGKLEVGEEPEECARRELLEETGFTAKEMKYLYEFYTSPGFCNEKMYLFLAKGLIKGESNPDNDEYIEVHTKKVDELYDMVINGEILDSKTIIGIYTAKMLMSNKNF</sequence>
<evidence type="ECO:0000256" key="3">
    <source>
        <dbReference type="RuleBase" id="RU003476"/>
    </source>
</evidence>
<accession>A0A096BJL6</accession>
<evidence type="ECO:0000259" key="4">
    <source>
        <dbReference type="PROSITE" id="PS51462"/>
    </source>
</evidence>
<dbReference type="AlphaFoldDB" id="A0A096BJL6"/>
<feature type="domain" description="Nudix hydrolase" evidence="4">
    <location>
        <begin position="39"/>
        <end position="168"/>
    </location>
</feature>
<reference evidence="5 6" key="1">
    <citation type="submission" date="2013-12" db="EMBL/GenBank/DDBJ databases">
        <title>Draft genome sequence of Caloranaerobacter sp. H53214.</title>
        <authorList>
            <person name="Jiang L.J."/>
            <person name="Shao Z.Z."/>
            <person name="Long M.N."/>
        </authorList>
    </citation>
    <scope>NUCLEOTIDE SEQUENCE [LARGE SCALE GENOMIC DNA]</scope>
    <source>
        <strain evidence="5 6">H53214</strain>
    </source>
</reference>
<dbReference type="GO" id="GO:0016462">
    <property type="term" value="F:pyrophosphatase activity"/>
    <property type="evidence" value="ECO:0007669"/>
    <property type="project" value="UniProtKB-ARBA"/>
</dbReference>
<dbReference type="RefSeq" id="WP_035161130.1">
    <property type="nucleotide sequence ID" value="NZ_AZTB01000001.1"/>
</dbReference>
<evidence type="ECO:0000256" key="1">
    <source>
        <dbReference type="ARBA" id="ARBA00001946"/>
    </source>
</evidence>
<dbReference type="PRINTS" id="PR00502">
    <property type="entry name" value="NUDIXFAMILY"/>
</dbReference>
<evidence type="ECO:0000313" key="6">
    <source>
        <dbReference type="Proteomes" id="UP000029622"/>
    </source>
</evidence>
<gene>
    <name evidence="5" type="ORF">Y919_00135</name>
</gene>
<comment type="similarity">
    <text evidence="3">Belongs to the Nudix hydrolase family.</text>
</comment>
<dbReference type="PROSITE" id="PS00893">
    <property type="entry name" value="NUDIX_BOX"/>
    <property type="match status" value="1"/>
</dbReference>
<dbReference type="Gene3D" id="3.90.79.10">
    <property type="entry name" value="Nucleoside Triphosphate Pyrophosphohydrolase"/>
    <property type="match status" value="1"/>
</dbReference>
<dbReference type="Proteomes" id="UP000029622">
    <property type="component" value="Unassembled WGS sequence"/>
</dbReference>
<protein>
    <submittedName>
        <fullName evidence="5">ADP-ribose pyrophosphatase</fullName>
    </submittedName>
</protein>
<dbReference type="PROSITE" id="PS51462">
    <property type="entry name" value="NUDIX"/>
    <property type="match status" value="1"/>
</dbReference>
<dbReference type="GO" id="GO:0005829">
    <property type="term" value="C:cytosol"/>
    <property type="evidence" value="ECO:0007669"/>
    <property type="project" value="TreeGrafter"/>
</dbReference>
<dbReference type="InterPro" id="IPR015797">
    <property type="entry name" value="NUDIX_hydrolase-like_dom_sf"/>
</dbReference>
<organism evidence="5 6">
    <name type="scientific">Caloranaerobacter azorensis H53214</name>
    <dbReference type="NCBI Taxonomy" id="1156417"/>
    <lineage>
        <taxon>Bacteria</taxon>
        <taxon>Bacillati</taxon>
        <taxon>Bacillota</taxon>
        <taxon>Tissierellia</taxon>
        <taxon>Tissierellales</taxon>
        <taxon>Thermohalobacteraceae</taxon>
        <taxon>Caloranaerobacter</taxon>
    </lineage>
</organism>
<evidence type="ECO:0000256" key="2">
    <source>
        <dbReference type="ARBA" id="ARBA00022801"/>
    </source>
</evidence>